<dbReference type="eggNOG" id="KOG2451">
    <property type="taxonomic scope" value="Eukaryota"/>
</dbReference>
<feature type="active site" evidence="7">
    <location>
        <position position="305"/>
    </location>
</feature>
<evidence type="ECO:0000313" key="10">
    <source>
        <dbReference type="EMBL" id="EXF78093.1"/>
    </source>
</evidence>
<dbReference type="Proteomes" id="UP000020467">
    <property type="component" value="Unassembled WGS sequence"/>
</dbReference>
<comment type="catalytic activity">
    <reaction evidence="5">
        <text>succinate semialdehyde + NAD(+) + H2O = succinate + NADH + 2 H(+)</text>
        <dbReference type="Rhea" id="RHEA:13217"/>
        <dbReference type="ChEBI" id="CHEBI:15377"/>
        <dbReference type="ChEBI" id="CHEBI:15378"/>
        <dbReference type="ChEBI" id="CHEBI:30031"/>
        <dbReference type="ChEBI" id="CHEBI:57540"/>
        <dbReference type="ChEBI" id="CHEBI:57706"/>
        <dbReference type="ChEBI" id="CHEBI:57945"/>
        <dbReference type="EC" id="1.2.1.16"/>
    </reaction>
</comment>
<name>A0A010S0L9_9PEZI</name>
<keyword evidence="3 8" id="KW-0560">Oxidoreductase</keyword>
<dbReference type="InterPro" id="IPR016161">
    <property type="entry name" value="Ald_DH/histidinol_DH"/>
</dbReference>
<dbReference type="CDD" id="cd07103">
    <property type="entry name" value="ALDH_F5_SSADH_GabD"/>
    <property type="match status" value="1"/>
</dbReference>
<evidence type="ECO:0000256" key="6">
    <source>
        <dbReference type="ARBA" id="ARBA00067047"/>
    </source>
</evidence>
<accession>A0A010S0L9</accession>
<comment type="similarity">
    <text evidence="2 8">Belongs to the aldehyde dehydrogenase family.</text>
</comment>
<dbReference type="EC" id="1.2.1.16" evidence="6"/>
<dbReference type="HOGENOM" id="CLU_005391_5_3_1"/>
<protein>
    <recommendedName>
        <fullName evidence="6">succinate-semialdehyde dehydrogenase [NAD(P)(+)]</fullName>
        <ecNumber evidence="6">1.2.1.16</ecNumber>
    </recommendedName>
</protein>
<dbReference type="InterPro" id="IPR015590">
    <property type="entry name" value="Aldehyde_DH_dom"/>
</dbReference>
<evidence type="ECO:0000256" key="4">
    <source>
        <dbReference type="ARBA" id="ARBA00050387"/>
    </source>
</evidence>
<dbReference type="InterPro" id="IPR050740">
    <property type="entry name" value="Aldehyde_DH_Superfamily"/>
</dbReference>
<dbReference type="EMBL" id="JARH01000665">
    <property type="protein sequence ID" value="EXF78093.1"/>
    <property type="molecule type" value="Genomic_DNA"/>
</dbReference>
<evidence type="ECO:0000256" key="1">
    <source>
        <dbReference type="ARBA" id="ARBA00005176"/>
    </source>
</evidence>
<dbReference type="OrthoDB" id="310895at2759"/>
<feature type="domain" description="Aldehyde dehydrogenase" evidence="9">
    <location>
        <begin position="67"/>
        <end position="529"/>
    </location>
</feature>
<dbReference type="InterPro" id="IPR016163">
    <property type="entry name" value="Ald_DH_C"/>
</dbReference>
<dbReference type="GO" id="GO:0004777">
    <property type="term" value="F:succinate-semialdehyde dehydrogenase (NAD+) activity"/>
    <property type="evidence" value="ECO:0007669"/>
    <property type="project" value="TreeGrafter"/>
</dbReference>
<dbReference type="InterPro" id="IPR016162">
    <property type="entry name" value="Ald_DH_N"/>
</dbReference>
<evidence type="ECO:0000256" key="8">
    <source>
        <dbReference type="RuleBase" id="RU003345"/>
    </source>
</evidence>
<dbReference type="Gene3D" id="3.40.309.10">
    <property type="entry name" value="Aldehyde Dehydrogenase, Chain A, domain 2"/>
    <property type="match status" value="1"/>
</dbReference>
<dbReference type="GO" id="GO:0009450">
    <property type="term" value="P:gamma-aminobutyric acid catabolic process"/>
    <property type="evidence" value="ECO:0007669"/>
    <property type="project" value="TreeGrafter"/>
</dbReference>
<dbReference type="InterPro" id="IPR029510">
    <property type="entry name" value="Ald_DH_CS_GLU"/>
</dbReference>
<comment type="caution">
    <text evidence="10">The sequence shown here is derived from an EMBL/GenBank/DDBJ whole genome shotgun (WGS) entry which is preliminary data.</text>
</comment>
<evidence type="ECO:0000259" key="9">
    <source>
        <dbReference type="Pfam" id="PF00171"/>
    </source>
</evidence>
<dbReference type="STRING" id="1445577.A0A010S0L9"/>
<sequence length="534" mass="57904">MILNSQLSRSIRLSDSLRQRIPFSLTRKYLWFSSVTTRRAPKMGFKKLSDVSRRDLLQNKGFVNGQWVSAIDGKTFDVINPATLEPLTTLPEMGAKDTQKAIQSAHECFGSFKQTSARERARWLRRWNQLCLEHIDDLALILTLENGKTLAEARAEVVYGASFLEWFAGEAERTYGQVIPAANTGQRIMTIQQPLGVAALLAPWNFPIAMITRKAGAALAAGCTTVWKPAGETPLSCIAQAVLAQDAGFPQGSINVVLTLDKVAEVGEAFCKSQKVQKISFTGSTRVGKLLAEQCGQTLKKLSLELGGNSPFIVFDDADLDRAAEILMLAKFRNSGQTCVTANRVFVQKGIYDKFSLKVKERMQQLKVGPGIQAGVNVGPLTHQGGLRKALSHIEDAKRLGGEVILGGSLMPELGGNFVQPTLITNMKQEMITTREEVFAPVLGLYEFEDESEAITLANNSNVGLGSFVMTESISRSWRVAEALDTGMVGINVGSLSACESPFGGVKESGYGREGGAVGLSEYMAVKSILVGIS</sequence>
<gene>
    <name evidence="10" type="ORF">CFIO01_12337</name>
</gene>
<dbReference type="AlphaFoldDB" id="A0A010S0L9"/>
<dbReference type="PROSITE" id="PS00687">
    <property type="entry name" value="ALDEHYDE_DEHYDR_GLU"/>
    <property type="match status" value="1"/>
</dbReference>
<dbReference type="Pfam" id="PF00171">
    <property type="entry name" value="Aldedh"/>
    <property type="match status" value="1"/>
</dbReference>
<evidence type="ECO:0000256" key="2">
    <source>
        <dbReference type="ARBA" id="ARBA00009986"/>
    </source>
</evidence>
<evidence type="ECO:0000256" key="3">
    <source>
        <dbReference type="ARBA" id="ARBA00023002"/>
    </source>
</evidence>
<dbReference type="PANTHER" id="PTHR43353:SF5">
    <property type="entry name" value="SUCCINATE-SEMIALDEHYDE DEHYDROGENASE, MITOCHONDRIAL"/>
    <property type="match status" value="1"/>
</dbReference>
<dbReference type="GO" id="GO:0005737">
    <property type="term" value="C:cytoplasm"/>
    <property type="evidence" value="ECO:0007669"/>
    <property type="project" value="TreeGrafter"/>
</dbReference>
<organism evidence="10 11">
    <name type="scientific">Colletotrichum fioriniae PJ7</name>
    <dbReference type="NCBI Taxonomy" id="1445577"/>
    <lineage>
        <taxon>Eukaryota</taxon>
        <taxon>Fungi</taxon>
        <taxon>Dikarya</taxon>
        <taxon>Ascomycota</taxon>
        <taxon>Pezizomycotina</taxon>
        <taxon>Sordariomycetes</taxon>
        <taxon>Hypocreomycetidae</taxon>
        <taxon>Glomerellales</taxon>
        <taxon>Glomerellaceae</taxon>
        <taxon>Colletotrichum</taxon>
        <taxon>Colletotrichum acutatum species complex</taxon>
    </lineage>
</organism>
<dbReference type="FunFam" id="3.40.309.10:FF:000004">
    <property type="entry name" value="Succinate-semialdehyde dehydrogenase I"/>
    <property type="match status" value="1"/>
</dbReference>
<evidence type="ECO:0000256" key="5">
    <source>
        <dbReference type="ARBA" id="ARBA00052698"/>
    </source>
</evidence>
<proteinExistence type="inferred from homology"/>
<dbReference type="FunFam" id="3.40.605.10:FF:000005">
    <property type="entry name" value="Succinate-semialdehyde dehydrogenase I"/>
    <property type="match status" value="1"/>
</dbReference>
<evidence type="ECO:0000256" key="7">
    <source>
        <dbReference type="PROSITE-ProRule" id="PRU10007"/>
    </source>
</evidence>
<comment type="catalytic activity">
    <reaction evidence="4">
        <text>succinate semialdehyde + NADP(+) + H2O = succinate + NADPH + 2 H(+)</text>
        <dbReference type="Rhea" id="RHEA:13213"/>
        <dbReference type="ChEBI" id="CHEBI:15377"/>
        <dbReference type="ChEBI" id="CHEBI:15378"/>
        <dbReference type="ChEBI" id="CHEBI:30031"/>
        <dbReference type="ChEBI" id="CHEBI:57706"/>
        <dbReference type="ChEBI" id="CHEBI:57783"/>
        <dbReference type="ChEBI" id="CHEBI:58349"/>
        <dbReference type="EC" id="1.2.1.16"/>
    </reaction>
</comment>
<reference evidence="10 11" key="1">
    <citation type="submission" date="2014-02" db="EMBL/GenBank/DDBJ databases">
        <title>The genome sequence of Colletotrichum fioriniae PJ7.</title>
        <authorList>
            <person name="Baroncelli R."/>
            <person name="Thon M.R."/>
        </authorList>
    </citation>
    <scope>NUCLEOTIDE SEQUENCE [LARGE SCALE GENOMIC DNA]</scope>
    <source>
        <strain evidence="10 11">PJ7</strain>
    </source>
</reference>
<comment type="pathway">
    <text evidence="1">Amino-acid degradation; 4-aminobutanoate degradation.</text>
</comment>
<keyword evidence="11" id="KW-1185">Reference proteome</keyword>
<dbReference type="PANTHER" id="PTHR43353">
    <property type="entry name" value="SUCCINATE-SEMIALDEHYDE DEHYDROGENASE, MITOCHONDRIAL"/>
    <property type="match status" value="1"/>
</dbReference>
<dbReference type="KEGG" id="cfj:CFIO01_12337"/>
<dbReference type="SUPFAM" id="SSF53720">
    <property type="entry name" value="ALDH-like"/>
    <property type="match status" value="1"/>
</dbReference>
<dbReference type="Gene3D" id="3.40.605.10">
    <property type="entry name" value="Aldehyde Dehydrogenase, Chain A, domain 1"/>
    <property type="match status" value="1"/>
</dbReference>
<evidence type="ECO:0000313" key="11">
    <source>
        <dbReference type="Proteomes" id="UP000020467"/>
    </source>
</evidence>